<keyword evidence="2 5" id="KW-0238">DNA-binding</keyword>
<dbReference type="Pfam" id="PF00356">
    <property type="entry name" value="LacI"/>
    <property type="match status" value="1"/>
</dbReference>
<dbReference type="Proteomes" id="UP001165678">
    <property type="component" value="Unassembled WGS sequence"/>
</dbReference>
<dbReference type="GO" id="GO:0000976">
    <property type="term" value="F:transcription cis-regulatory region binding"/>
    <property type="evidence" value="ECO:0007669"/>
    <property type="project" value="TreeGrafter"/>
</dbReference>
<organism evidence="5 6">
    <name type="scientific">Larsenimonas rhizosphaerae</name>
    <dbReference type="NCBI Taxonomy" id="2944682"/>
    <lineage>
        <taxon>Bacteria</taxon>
        <taxon>Pseudomonadati</taxon>
        <taxon>Pseudomonadota</taxon>
        <taxon>Gammaproteobacteria</taxon>
        <taxon>Oceanospirillales</taxon>
        <taxon>Halomonadaceae</taxon>
        <taxon>Larsenimonas</taxon>
    </lineage>
</organism>
<reference evidence="5" key="1">
    <citation type="submission" date="2022-11" db="EMBL/GenBank/DDBJ databases">
        <title>Larsenimonas rhizosphaerae sp. nov., isolated from a tidal mudflat.</title>
        <authorList>
            <person name="Lee S.D."/>
            <person name="Kim I.S."/>
        </authorList>
    </citation>
    <scope>NUCLEOTIDE SEQUENCE</scope>
    <source>
        <strain evidence="5">GH2-1</strain>
    </source>
</reference>
<dbReference type="Pfam" id="PF13377">
    <property type="entry name" value="Peripla_BP_3"/>
    <property type="match status" value="1"/>
</dbReference>
<dbReference type="InterPro" id="IPR010982">
    <property type="entry name" value="Lambda_DNA-bd_dom_sf"/>
</dbReference>
<gene>
    <name evidence="5" type="ORF">OQ287_06445</name>
</gene>
<evidence type="ECO:0000313" key="6">
    <source>
        <dbReference type="Proteomes" id="UP001165678"/>
    </source>
</evidence>
<dbReference type="PANTHER" id="PTHR30146">
    <property type="entry name" value="LACI-RELATED TRANSCRIPTIONAL REPRESSOR"/>
    <property type="match status" value="1"/>
</dbReference>
<keyword evidence="3" id="KW-0804">Transcription</keyword>
<dbReference type="CDD" id="cd06279">
    <property type="entry name" value="PBP1_LacI-like"/>
    <property type="match status" value="1"/>
</dbReference>
<dbReference type="Gene3D" id="1.10.260.40">
    <property type="entry name" value="lambda repressor-like DNA-binding domains"/>
    <property type="match status" value="1"/>
</dbReference>
<evidence type="ECO:0000256" key="1">
    <source>
        <dbReference type="ARBA" id="ARBA00023015"/>
    </source>
</evidence>
<name>A0AA41ZG08_9GAMM</name>
<evidence type="ECO:0000259" key="4">
    <source>
        <dbReference type="PROSITE" id="PS50932"/>
    </source>
</evidence>
<keyword evidence="1" id="KW-0805">Transcription regulation</keyword>
<dbReference type="SMART" id="SM00354">
    <property type="entry name" value="HTH_LACI"/>
    <property type="match status" value="1"/>
</dbReference>
<dbReference type="SUPFAM" id="SSF47413">
    <property type="entry name" value="lambda repressor-like DNA-binding domains"/>
    <property type="match status" value="1"/>
</dbReference>
<dbReference type="AlphaFoldDB" id="A0AA41ZG08"/>
<dbReference type="InterPro" id="IPR028082">
    <property type="entry name" value="Peripla_BP_I"/>
</dbReference>
<dbReference type="InterPro" id="IPR046335">
    <property type="entry name" value="LacI/GalR-like_sensor"/>
</dbReference>
<protein>
    <submittedName>
        <fullName evidence="5">LacI family DNA-binding transcriptional regulator</fullName>
    </submittedName>
</protein>
<dbReference type="PROSITE" id="PS50932">
    <property type="entry name" value="HTH_LACI_2"/>
    <property type="match status" value="1"/>
</dbReference>
<sequence>MKKQRNATAPRRATLKSVAAYLNISTATVSNAFNRPDQLSSQLREEVLAASRALGYQGPDSLGRSLRTGQSRIIGIMLADNLSHSLTDSVASEFLSGISEVLDLHGYRMLLLTQSASQEIRNEFNGISDGYLVYGSLPTTTSAALARGDFSPAVTIDMRQADIPSVQIDDQAASNMIGEFALASGARRPAILALCMSLEMSSGRYDRDQVAMEPNTMAYQRLAGFDEALLAAGHDPQQVPVWNVKSNTFTEAVSVVEALLSEDAPDLVLCMSDQLALTVLAIAEQRGIDVPGALAVTGFDGIPEGQQRRPILTTVYQNSRAKGRLAALMVIDQSDQEQVILPTWLIVGDTCPAVAG</sequence>
<comment type="caution">
    <text evidence="5">The sequence shown here is derived from an EMBL/GenBank/DDBJ whole genome shotgun (WGS) entry which is preliminary data.</text>
</comment>
<accession>A0AA41ZG08</accession>
<dbReference type="EMBL" id="JAPIVE010000001">
    <property type="protein sequence ID" value="MCX2523870.1"/>
    <property type="molecule type" value="Genomic_DNA"/>
</dbReference>
<feature type="domain" description="HTH lacI-type" evidence="4">
    <location>
        <begin position="13"/>
        <end position="68"/>
    </location>
</feature>
<dbReference type="PANTHER" id="PTHR30146:SF138">
    <property type="entry name" value="TRANSCRIPTIONAL REGULATORY PROTEIN"/>
    <property type="match status" value="1"/>
</dbReference>
<dbReference type="RefSeq" id="WP_265895868.1">
    <property type="nucleotide sequence ID" value="NZ_JAPIVE010000001.1"/>
</dbReference>
<evidence type="ECO:0000256" key="3">
    <source>
        <dbReference type="ARBA" id="ARBA00023163"/>
    </source>
</evidence>
<keyword evidence="6" id="KW-1185">Reference proteome</keyword>
<evidence type="ECO:0000256" key="2">
    <source>
        <dbReference type="ARBA" id="ARBA00023125"/>
    </source>
</evidence>
<dbReference type="GO" id="GO:0003700">
    <property type="term" value="F:DNA-binding transcription factor activity"/>
    <property type="evidence" value="ECO:0007669"/>
    <property type="project" value="TreeGrafter"/>
</dbReference>
<dbReference type="InterPro" id="IPR000843">
    <property type="entry name" value="HTH_LacI"/>
</dbReference>
<proteinExistence type="predicted"/>
<dbReference type="SUPFAM" id="SSF53822">
    <property type="entry name" value="Periplasmic binding protein-like I"/>
    <property type="match status" value="1"/>
</dbReference>
<dbReference type="Gene3D" id="3.40.50.2300">
    <property type="match status" value="2"/>
</dbReference>
<dbReference type="CDD" id="cd01392">
    <property type="entry name" value="HTH_LacI"/>
    <property type="match status" value="1"/>
</dbReference>
<evidence type="ECO:0000313" key="5">
    <source>
        <dbReference type="EMBL" id="MCX2523870.1"/>
    </source>
</evidence>